<evidence type="ECO:0000313" key="8">
    <source>
        <dbReference type="Proteomes" id="UP001163115"/>
    </source>
</evidence>
<sequence length="492" mass="57131">MGQAERSDYRLKRYESNETGAAYVRVSTNDQTELSPAAQVREIMKAAKADGIIIPKEYIFIEERGVSGRRADNRKEFQRMISIAKSQPSPFQYLYLWKFSRFARNQEESTFYKSVLRKKCGVTIKSVSEPIMEGMFGRLIESIIEWFDEYYSFNLSGEVTRGMTEKALREGYQTTPCLGYTARGGGKPFLIQEEEYKIVEFIHQSYHNGMDLSSIAREANERGYLTKRGNSFDRRSIERILTNQFYNGIVIWKDISFHGSHEVRSSVTSVFHDNQSRLQREFRPRNRRESSDCRHWASGLLTCGYCGASLGCNRAGKTNLKNGYFQCWRYAKGTHSQSCSITVSKAETLILESLKNVLDFGEQECEYKKKPDLIKDDEAEKNKAARLRNAAKLARIKEAYEKGIDSIEEYKCSKERLESERMELDRQYNDIKRKLVDNVGKKNSRQLFKIKSAYEILSDPDTDNTIKGTALRTIVKRIVYDKERNTVRFFYY</sequence>
<dbReference type="InterPro" id="IPR036162">
    <property type="entry name" value="Resolvase-like_N_sf"/>
</dbReference>
<dbReference type="InterPro" id="IPR006118">
    <property type="entry name" value="Recombinase_CS"/>
</dbReference>
<accession>A0ABY7AI13</accession>
<evidence type="ECO:0000256" key="2">
    <source>
        <dbReference type="ARBA" id="ARBA00023125"/>
    </source>
</evidence>
<dbReference type="InterPro" id="IPR038109">
    <property type="entry name" value="DNA_bind_recomb_sf"/>
</dbReference>
<evidence type="ECO:0000256" key="5">
    <source>
        <dbReference type="SAM" id="Coils"/>
    </source>
</evidence>
<dbReference type="SMART" id="SM00857">
    <property type="entry name" value="Resolvase"/>
    <property type="match status" value="1"/>
</dbReference>
<dbReference type="PROSITE" id="PS00397">
    <property type="entry name" value="RECOMBINASES_1"/>
    <property type="match status" value="1"/>
</dbReference>
<dbReference type="Pfam" id="PF07508">
    <property type="entry name" value="Recombinase"/>
    <property type="match status" value="1"/>
</dbReference>
<evidence type="ECO:0000313" key="7">
    <source>
        <dbReference type="EMBL" id="WAJ25975.1"/>
    </source>
</evidence>
<keyword evidence="8" id="KW-1185">Reference proteome</keyword>
<keyword evidence="5" id="KW-0175">Coiled coil</keyword>
<dbReference type="Gene3D" id="3.40.50.1390">
    <property type="entry name" value="Resolvase, N-terminal catalytic domain"/>
    <property type="match status" value="1"/>
</dbReference>
<keyword evidence="3" id="KW-0233">DNA recombination</keyword>
<protein>
    <submittedName>
        <fullName evidence="7">Recombinase family protein</fullName>
    </submittedName>
</protein>
<dbReference type="Proteomes" id="UP001163115">
    <property type="component" value="Chromosome"/>
</dbReference>
<gene>
    <name evidence="7" type="ORF">OW255_06350</name>
</gene>
<dbReference type="CDD" id="cd00338">
    <property type="entry name" value="Ser_Recombinase"/>
    <property type="match status" value="1"/>
</dbReference>
<keyword evidence="2" id="KW-0238">DNA-binding</keyword>
<dbReference type="SUPFAM" id="SSF53041">
    <property type="entry name" value="Resolvase-like"/>
    <property type="match status" value="1"/>
</dbReference>
<evidence type="ECO:0000259" key="6">
    <source>
        <dbReference type="SMART" id="SM00857"/>
    </source>
</evidence>
<dbReference type="InterPro" id="IPR025827">
    <property type="entry name" value="Zn_ribbon_recom_dom"/>
</dbReference>
<name>A0ABY7AI13_9FIRM</name>
<dbReference type="Pfam" id="PF00239">
    <property type="entry name" value="Resolvase"/>
    <property type="match status" value="1"/>
</dbReference>
<dbReference type="PANTHER" id="PTHR30461:SF2">
    <property type="entry name" value="SERINE RECOMBINASE PINE-RELATED"/>
    <property type="match status" value="1"/>
</dbReference>
<feature type="domain" description="Resolvase/invertase-type recombinase catalytic" evidence="6">
    <location>
        <begin position="20"/>
        <end position="172"/>
    </location>
</feature>
<evidence type="ECO:0000256" key="3">
    <source>
        <dbReference type="ARBA" id="ARBA00023172"/>
    </source>
</evidence>
<dbReference type="EMBL" id="CP113524">
    <property type="protein sequence ID" value="WAJ25975.1"/>
    <property type="molecule type" value="Genomic_DNA"/>
</dbReference>
<feature type="coiled-coil region" evidence="5">
    <location>
        <begin position="407"/>
        <end position="434"/>
    </location>
</feature>
<organism evidence="7 8">
    <name type="scientific">Lacrimispora xylanolytica</name>
    <dbReference type="NCBI Taxonomy" id="29375"/>
    <lineage>
        <taxon>Bacteria</taxon>
        <taxon>Bacillati</taxon>
        <taxon>Bacillota</taxon>
        <taxon>Clostridia</taxon>
        <taxon>Lachnospirales</taxon>
        <taxon>Lachnospiraceae</taxon>
        <taxon>Lacrimispora</taxon>
    </lineage>
</organism>
<evidence type="ECO:0000256" key="1">
    <source>
        <dbReference type="ARBA" id="ARBA00022908"/>
    </source>
</evidence>
<proteinExistence type="predicted"/>
<evidence type="ECO:0000256" key="4">
    <source>
        <dbReference type="PROSITE-ProRule" id="PRU10137"/>
    </source>
</evidence>
<dbReference type="Gene3D" id="3.90.1750.20">
    <property type="entry name" value="Putative Large Serine Recombinase, Chain B, Domain 2"/>
    <property type="match status" value="1"/>
</dbReference>
<dbReference type="Pfam" id="PF13408">
    <property type="entry name" value="Zn_ribbon_recom"/>
    <property type="match status" value="1"/>
</dbReference>
<dbReference type="InterPro" id="IPR050639">
    <property type="entry name" value="SSR_resolvase"/>
</dbReference>
<dbReference type="PANTHER" id="PTHR30461">
    <property type="entry name" value="DNA-INVERTASE FROM LAMBDOID PROPHAGE"/>
    <property type="match status" value="1"/>
</dbReference>
<dbReference type="InterPro" id="IPR011109">
    <property type="entry name" value="DNA_bind_recombinase_dom"/>
</dbReference>
<feature type="active site" description="O-(5'-phospho-DNA)-serine intermediate" evidence="4">
    <location>
        <position position="27"/>
    </location>
</feature>
<dbReference type="InterPro" id="IPR006119">
    <property type="entry name" value="Resolv_N"/>
</dbReference>
<keyword evidence="1" id="KW-0229">DNA integration</keyword>
<reference evidence="7" key="1">
    <citation type="submission" date="2022-11" db="EMBL/GenBank/DDBJ databases">
        <title>Lacrimispora xylanolytica sy1, complete genome.</title>
        <authorList>
            <person name="Choi S."/>
        </authorList>
    </citation>
    <scope>NUCLEOTIDE SEQUENCE</scope>
    <source>
        <strain evidence="7">Sy1</strain>
    </source>
</reference>